<dbReference type="Proteomes" id="UP000178249">
    <property type="component" value="Unassembled WGS sequence"/>
</dbReference>
<dbReference type="InterPro" id="IPR008753">
    <property type="entry name" value="Peptidase_M13_N"/>
</dbReference>
<evidence type="ECO:0000256" key="5">
    <source>
        <dbReference type="ARBA" id="ARBA00022801"/>
    </source>
</evidence>
<dbReference type="EMBL" id="MFKP01000062">
    <property type="protein sequence ID" value="OGG42901.1"/>
    <property type="molecule type" value="Genomic_DNA"/>
</dbReference>
<protein>
    <recommendedName>
        <fullName evidence="12">Peptidase M13</fullName>
    </recommendedName>
</protein>
<proteinExistence type="inferred from homology"/>
<dbReference type="PRINTS" id="PR00786">
    <property type="entry name" value="NEPRILYSIN"/>
</dbReference>
<comment type="caution">
    <text evidence="10">The sequence shown here is derived from an EMBL/GenBank/DDBJ whole genome shotgun (WGS) entry which is preliminary data.</text>
</comment>
<dbReference type="GO" id="GO:0005886">
    <property type="term" value="C:plasma membrane"/>
    <property type="evidence" value="ECO:0007669"/>
    <property type="project" value="TreeGrafter"/>
</dbReference>
<dbReference type="InterPro" id="IPR042089">
    <property type="entry name" value="Peptidase_M13_dom_2"/>
</dbReference>
<evidence type="ECO:0000256" key="2">
    <source>
        <dbReference type="ARBA" id="ARBA00007357"/>
    </source>
</evidence>
<evidence type="ECO:0000256" key="1">
    <source>
        <dbReference type="ARBA" id="ARBA00001947"/>
    </source>
</evidence>
<evidence type="ECO:0000256" key="7">
    <source>
        <dbReference type="ARBA" id="ARBA00023049"/>
    </source>
</evidence>
<feature type="domain" description="Peptidase M13 N-terminal" evidence="9">
    <location>
        <begin position="18"/>
        <end position="398"/>
    </location>
</feature>
<dbReference type="Pfam" id="PF05649">
    <property type="entry name" value="Peptidase_M13_N"/>
    <property type="match status" value="1"/>
</dbReference>
<evidence type="ECO:0000259" key="8">
    <source>
        <dbReference type="Pfam" id="PF01431"/>
    </source>
</evidence>
<dbReference type="InterPro" id="IPR024079">
    <property type="entry name" value="MetalloPept_cat_dom_sf"/>
</dbReference>
<evidence type="ECO:0000256" key="3">
    <source>
        <dbReference type="ARBA" id="ARBA00022670"/>
    </source>
</evidence>
<keyword evidence="7" id="KW-0482">Metalloprotease</keyword>
<reference evidence="10 11" key="1">
    <citation type="journal article" date="2016" name="Nat. Commun.">
        <title>Thousands of microbial genomes shed light on interconnected biogeochemical processes in an aquifer system.</title>
        <authorList>
            <person name="Anantharaman K."/>
            <person name="Brown C.T."/>
            <person name="Hug L.A."/>
            <person name="Sharon I."/>
            <person name="Castelle C.J."/>
            <person name="Probst A.J."/>
            <person name="Thomas B.C."/>
            <person name="Singh A."/>
            <person name="Wilkins M.J."/>
            <person name="Karaoz U."/>
            <person name="Brodie E.L."/>
            <person name="Williams K.H."/>
            <person name="Hubbard S.S."/>
            <person name="Banfield J.F."/>
        </authorList>
    </citation>
    <scope>NUCLEOTIDE SEQUENCE [LARGE SCALE GENOMIC DNA]</scope>
</reference>
<sequence>MKKTWGFDTHTIDKHVKPQDDFYRYANGAWLTKTRMPEDEARWGSFIILRHETEQKLRSILETLTKRAHLPLGSPEQLVRDFFASGMDMKTRNWLGVEPLEKWRALIHNINSHEDLLEMIARMHIIGVGVLWGAMVDQDSKNSARYALHLFQGGLGLPDREYYLKDEPEFKRVREAYLRHIKNVLILLKKTPAEIDNWTKTIMEIETHLARISMKKEDTRDVEKTYHKKTLKTLQKETPAINWKRYFALIEAHALPYLIVLQPEFLKGTEKLLSGIPLEAWKMYLEWHLIDGSASALSEPFVEENFNFYGRVLTGSKKMKPLWRRALAAVNGTVGEALGKLYVAKYFTERAKRKMDLLVDDLFAAYAERIRHLDWMTPSTKKKALVKLKQMQRKIGYPSRFKTYAGLKVLPDDYFGNTVRAAEHEHVRTMRKLKRPVDRKEWFMTPQTVNAYCNFNMNEVVFPAAILQAPFFDLSFDDAVNYGAIGYTIGHELTHGFDDQGSKFDGTGNMKRWWTEKDRALFEKKAKILELQFNTYKVTPDVSVNGKLTLGENIADLGGLAIAYDAYQKRLKKTGRKMIAGFTPEERFFFGFAQQERELARPEFLKMLALNDPHSPAEFRVNGPTSNFEPFYETFKVKKGQKLYREPKERAKIW</sequence>
<evidence type="ECO:0008006" key="12">
    <source>
        <dbReference type="Google" id="ProtNLM"/>
    </source>
</evidence>
<keyword evidence="4" id="KW-0479">Metal-binding</keyword>
<dbReference type="GO" id="GO:0004222">
    <property type="term" value="F:metalloendopeptidase activity"/>
    <property type="evidence" value="ECO:0007669"/>
    <property type="project" value="InterPro"/>
</dbReference>
<dbReference type="AlphaFoldDB" id="A0A1F6C166"/>
<feature type="domain" description="Peptidase M13 C-terminal" evidence="8">
    <location>
        <begin position="450"/>
        <end position="650"/>
    </location>
</feature>
<evidence type="ECO:0000256" key="4">
    <source>
        <dbReference type="ARBA" id="ARBA00022723"/>
    </source>
</evidence>
<dbReference type="PROSITE" id="PS51885">
    <property type="entry name" value="NEPRILYSIN"/>
    <property type="match status" value="1"/>
</dbReference>
<dbReference type="Gene3D" id="1.10.1380.10">
    <property type="entry name" value="Neutral endopeptidase , domain2"/>
    <property type="match status" value="1"/>
</dbReference>
<comment type="similarity">
    <text evidence="2">Belongs to the peptidase M13 family.</text>
</comment>
<keyword evidence="3" id="KW-0645">Protease</keyword>
<dbReference type="InterPro" id="IPR018497">
    <property type="entry name" value="Peptidase_M13_C"/>
</dbReference>
<dbReference type="InterPro" id="IPR000718">
    <property type="entry name" value="Peptidase_M13"/>
</dbReference>
<gene>
    <name evidence="10" type="ORF">A2841_02950</name>
</gene>
<name>A0A1F6C166_9BACT</name>
<dbReference type="PANTHER" id="PTHR11733:SF167">
    <property type="entry name" value="FI17812P1-RELATED"/>
    <property type="match status" value="1"/>
</dbReference>
<keyword evidence="6" id="KW-0862">Zinc</keyword>
<dbReference type="GO" id="GO:0016485">
    <property type="term" value="P:protein processing"/>
    <property type="evidence" value="ECO:0007669"/>
    <property type="project" value="TreeGrafter"/>
</dbReference>
<evidence type="ECO:0000313" key="10">
    <source>
        <dbReference type="EMBL" id="OGG42901.1"/>
    </source>
</evidence>
<keyword evidence="5" id="KW-0378">Hydrolase</keyword>
<evidence type="ECO:0000256" key="6">
    <source>
        <dbReference type="ARBA" id="ARBA00022833"/>
    </source>
</evidence>
<organism evidence="10 11">
    <name type="scientific">Candidatus Kaiserbacteria bacterium RIFCSPHIGHO2_01_FULL_48_10</name>
    <dbReference type="NCBI Taxonomy" id="1798476"/>
    <lineage>
        <taxon>Bacteria</taxon>
        <taxon>Candidatus Kaiseribacteriota</taxon>
    </lineage>
</organism>
<dbReference type="Gene3D" id="3.40.390.10">
    <property type="entry name" value="Collagenase (Catalytic Domain)"/>
    <property type="match status" value="1"/>
</dbReference>
<dbReference type="PANTHER" id="PTHR11733">
    <property type="entry name" value="ZINC METALLOPROTEASE FAMILY M13 NEPRILYSIN-RELATED"/>
    <property type="match status" value="1"/>
</dbReference>
<dbReference type="CDD" id="cd08662">
    <property type="entry name" value="M13"/>
    <property type="match status" value="1"/>
</dbReference>
<dbReference type="SUPFAM" id="SSF55486">
    <property type="entry name" value="Metalloproteases ('zincins'), catalytic domain"/>
    <property type="match status" value="1"/>
</dbReference>
<accession>A0A1F6C166</accession>
<comment type="cofactor">
    <cofactor evidence="1">
        <name>Zn(2+)</name>
        <dbReference type="ChEBI" id="CHEBI:29105"/>
    </cofactor>
</comment>
<dbReference type="Pfam" id="PF01431">
    <property type="entry name" value="Peptidase_M13"/>
    <property type="match status" value="1"/>
</dbReference>
<dbReference type="GO" id="GO:0046872">
    <property type="term" value="F:metal ion binding"/>
    <property type="evidence" value="ECO:0007669"/>
    <property type="project" value="UniProtKB-KW"/>
</dbReference>
<evidence type="ECO:0000259" key="9">
    <source>
        <dbReference type="Pfam" id="PF05649"/>
    </source>
</evidence>
<evidence type="ECO:0000313" key="11">
    <source>
        <dbReference type="Proteomes" id="UP000178249"/>
    </source>
</evidence>